<gene>
    <name evidence="1" type="ORF">C7402_104305</name>
</gene>
<comment type="caution">
    <text evidence="1">The sequence shown here is derived from an EMBL/GenBank/DDBJ whole genome shotgun (WGS) entry which is preliminary data.</text>
</comment>
<dbReference type="Pfam" id="PF10042">
    <property type="entry name" value="DUF2278"/>
    <property type="match status" value="1"/>
</dbReference>
<evidence type="ECO:0000313" key="2">
    <source>
        <dbReference type="Proteomes" id="UP000245712"/>
    </source>
</evidence>
<dbReference type="EMBL" id="QEOB01000004">
    <property type="protein sequence ID" value="PVX85062.1"/>
    <property type="molecule type" value="Genomic_DNA"/>
</dbReference>
<organism evidence="1 2">
    <name type="scientific">Paraburkholderia unamae</name>
    <dbReference type="NCBI Taxonomy" id="219649"/>
    <lineage>
        <taxon>Bacteria</taxon>
        <taxon>Pseudomonadati</taxon>
        <taxon>Pseudomonadota</taxon>
        <taxon>Betaproteobacteria</taxon>
        <taxon>Burkholderiales</taxon>
        <taxon>Burkholderiaceae</taxon>
        <taxon>Paraburkholderia</taxon>
    </lineage>
</organism>
<evidence type="ECO:0000313" key="1">
    <source>
        <dbReference type="EMBL" id="PVX85062.1"/>
    </source>
</evidence>
<sequence>MALPYGFVKAKIVSTPQLKSTRRPHEVQYHLHFGITVNGAPWDIAVNVGTTDADDLLKYQLVFDFRHSVLTTLKSTSPGSTDLTGTDALPALDFLRSDFLAKTGAWRNSDVMDGSDQVEPVASLQRLLLRAQQSSLDVYVFGRFYSEGDGVHDVHMNQGSRGEFIHHAGDDSNDHNDIWQDGALLVDLGEPEWALYAAAFDQQYVPTDDLGNPAPGSQPIS</sequence>
<proteinExistence type="predicted"/>
<name>A0ABX5KSL6_9BURK</name>
<reference evidence="1 2" key="1">
    <citation type="submission" date="2018-05" db="EMBL/GenBank/DDBJ databases">
        <title>Genomic Encyclopedia of Type Strains, Phase IV (KMG-V): Genome sequencing to study the core and pangenomes of soil and plant-associated prokaryotes.</title>
        <authorList>
            <person name="Whitman W."/>
        </authorList>
    </citation>
    <scope>NUCLEOTIDE SEQUENCE [LARGE SCALE GENOMIC DNA]</scope>
    <source>
        <strain evidence="1 2">SCZa-39</strain>
    </source>
</reference>
<dbReference type="InterPro" id="IPR019268">
    <property type="entry name" value="DUF2278"/>
</dbReference>
<dbReference type="RefSeq" id="WP_116610664.1">
    <property type="nucleotide sequence ID" value="NZ_QEOB01000004.1"/>
</dbReference>
<accession>A0ABX5KSL6</accession>
<protein>
    <submittedName>
        <fullName evidence="1">Uncharacterized protein DUF2278</fullName>
    </submittedName>
</protein>
<dbReference type="Proteomes" id="UP000245712">
    <property type="component" value="Unassembled WGS sequence"/>
</dbReference>
<keyword evidence="2" id="KW-1185">Reference proteome</keyword>